<feature type="domain" description="RNA polymerase sigma-70 region 2" evidence="7">
    <location>
        <begin position="24"/>
        <end position="92"/>
    </location>
</feature>
<proteinExistence type="inferred from homology"/>
<evidence type="ECO:0000256" key="1">
    <source>
        <dbReference type="ARBA" id="ARBA00010641"/>
    </source>
</evidence>
<reference evidence="9 10" key="1">
    <citation type="submission" date="2020-07" db="EMBL/GenBank/DDBJ databases">
        <title>Sequencing the genomes of 1000 actinobacteria strains.</title>
        <authorList>
            <person name="Klenk H.-P."/>
        </authorList>
    </citation>
    <scope>NUCLEOTIDE SEQUENCE [LARGE SCALE GENOMIC DNA]</scope>
    <source>
        <strain evidence="9 10">DSM 29531</strain>
    </source>
</reference>
<dbReference type="PANTHER" id="PTHR43133">
    <property type="entry name" value="RNA POLYMERASE ECF-TYPE SIGMA FACTO"/>
    <property type="match status" value="1"/>
</dbReference>
<evidence type="ECO:0000256" key="5">
    <source>
        <dbReference type="ARBA" id="ARBA00023163"/>
    </source>
</evidence>
<name>A0A853DBW9_9MICO</name>
<dbReference type="EMBL" id="JACCFW010000001">
    <property type="protein sequence ID" value="NYJ73443.1"/>
    <property type="molecule type" value="Genomic_DNA"/>
</dbReference>
<comment type="similarity">
    <text evidence="1 6">Belongs to the sigma-70 factor family. ECF subfamily.</text>
</comment>
<dbReference type="SUPFAM" id="SSF88659">
    <property type="entry name" value="Sigma3 and sigma4 domains of RNA polymerase sigma factors"/>
    <property type="match status" value="1"/>
</dbReference>
<feature type="domain" description="RNA polymerase sigma factor 70 region 4 type 2" evidence="8">
    <location>
        <begin position="123"/>
        <end position="172"/>
    </location>
</feature>
<organism evidence="9 10">
    <name type="scientific">Allobranchiibius huperziae</name>
    <dbReference type="NCBI Taxonomy" id="1874116"/>
    <lineage>
        <taxon>Bacteria</taxon>
        <taxon>Bacillati</taxon>
        <taxon>Actinomycetota</taxon>
        <taxon>Actinomycetes</taxon>
        <taxon>Micrococcales</taxon>
        <taxon>Dermacoccaceae</taxon>
        <taxon>Allobranchiibius</taxon>
    </lineage>
</organism>
<dbReference type="GO" id="GO:0006950">
    <property type="term" value="P:response to stress"/>
    <property type="evidence" value="ECO:0007669"/>
    <property type="project" value="UniProtKB-ARBA"/>
</dbReference>
<dbReference type="GO" id="GO:0006352">
    <property type="term" value="P:DNA-templated transcription initiation"/>
    <property type="evidence" value="ECO:0007669"/>
    <property type="project" value="InterPro"/>
</dbReference>
<dbReference type="InterPro" id="IPR039425">
    <property type="entry name" value="RNA_pol_sigma-70-like"/>
</dbReference>
<dbReference type="RefSeq" id="WP_343048377.1">
    <property type="nucleotide sequence ID" value="NZ_JACCFW010000001.1"/>
</dbReference>
<dbReference type="Gene3D" id="1.10.10.10">
    <property type="entry name" value="Winged helix-like DNA-binding domain superfamily/Winged helix DNA-binding domain"/>
    <property type="match status" value="1"/>
</dbReference>
<accession>A0A853DBW9</accession>
<dbReference type="InterPro" id="IPR000838">
    <property type="entry name" value="RNA_pol_sigma70_ECF_CS"/>
</dbReference>
<evidence type="ECO:0000256" key="6">
    <source>
        <dbReference type="RuleBase" id="RU000716"/>
    </source>
</evidence>
<keyword evidence="10" id="KW-1185">Reference proteome</keyword>
<dbReference type="GO" id="GO:0003677">
    <property type="term" value="F:DNA binding"/>
    <property type="evidence" value="ECO:0007669"/>
    <property type="project" value="UniProtKB-KW"/>
</dbReference>
<evidence type="ECO:0000256" key="3">
    <source>
        <dbReference type="ARBA" id="ARBA00023082"/>
    </source>
</evidence>
<evidence type="ECO:0000313" key="9">
    <source>
        <dbReference type="EMBL" id="NYJ73443.1"/>
    </source>
</evidence>
<dbReference type="InterPro" id="IPR013324">
    <property type="entry name" value="RNA_pol_sigma_r3/r4-like"/>
</dbReference>
<dbReference type="NCBIfam" id="TIGR02937">
    <property type="entry name" value="sigma70-ECF"/>
    <property type="match status" value="1"/>
</dbReference>
<dbReference type="InterPro" id="IPR013325">
    <property type="entry name" value="RNA_pol_sigma_r2"/>
</dbReference>
<evidence type="ECO:0000313" key="10">
    <source>
        <dbReference type="Proteomes" id="UP000571817"/>
    </source>
</evidence>
<dbReference type="InterPro" id="IPR014284">
    <property type="entry name" value="RNA_pol_sigma-70_dom"/>
</dbReference>
<dbReference type="PANTHER" id="PTHR43133:SF62">
    <property type="entry name" value="RNA POLYMERASE SIGMA FACTOR SIGZ"/>
    <property type="match status" value="1"/>
</dbReference>
<dbReference type="PROSITE" id="PS01063">
    <property type="entry name" value="SIGMA70_ECF"/>
    <property type="match status" value="1"/>
</dbReference>
<dbReference type="Pfam" id="PF08281">
    <property type="entry name" value="Sigma70_r4_2"/>
    <property type="match status" value="1"/>
</dbReference>
<evidence type="ECO:0000259" key="7">
    <source>
        <dbReference type="Pfam" id="PF04542"/>
    </source>
</evidence>
<keyword evidence="2 6" id="KW-0805">Transcription regulation</keyword>
<dbReference type="InterPro" id="IPR013249">
    <property type="entry name" value="RNA_pol_sigma70_r4_t2"/>
</dbReference>
<dbReference type="InterPro" id="IPR007627">
    <property type="entry name" value="RNA_pol_sigma70_r2"/>
</dbReference>
<evidence type="ECO:0000259" key="8">
    <source>
        <dbReference type="Pfam" id="PF08281"/>
    </source>
</evidence>
<dbReference type="InterPro" id="IPR036388">
    <property type="entry name" value="WH-like_DNA-bd_sf"/>
</dbReference>
<evidence type="ECO:0000256" key="4">
    <source>
        <dbReference type="ARBA" id="ARBA00023125"/>
    </source>
</evidence>
<comment type="caution">
    <text evidence="9">The sequence shown here is derived from an EMBL/GenBank/DDBJ whole genome shotgun (WGS) entry which is preliminary data.</text>
</comment>
<keyword evidence="4 6" id="KW-0238">DNA-binding</keyword>
<dbReference type="AlphaFoldDB" id="A0A853DBW9"/>
<keyword evidence="3 6" id="KW-0731">Sigma factor</keyword>
<dbReference type="Proteomes" id="UP000571817">
    <property type="component" value="Unassembled WGS sequence"/>
</dbReference>
<protein>
    <recommendedName>
        <fullName evidence="6">RNA polymerase sigma factor</fullName>
    </recommendedName>
</protein>
<evidence type="ECO:0000256" key="2">
    <source>
        <dbReference type="ARBA" id="ARBA00023015"/>
    </source>
</evidence>
<dbReference type="GO" id="GO:0016987">
    <property type="term" value="F:sigma factor activity"/>
    <property type="evidence" value="ECO:0007669"/>
    <property type="project" value="UniProtKB-KW"/>
</dbReference>
<dbReference type="Gene3D" id="1.10.1740.10">
    <property type="match status" value="1"/>
</dbReference>
<dbReference type="CDD" id="cd06171">
    <property type="entry name" value="Sigma70_r4"/>
    <property type="match status" value="1"/>
</dbReference>
<dbReference type="Pfam" id="PF04542">
    <property type="entry name" value="Sigma70_r2"/>
    <property type="match status" value="1"/>
</dbReference>
<keyword evidence="5 6" id="KW-0804">Transcription</keyword>
<gene>
    <name evidence="9" type="ORF">HNR15_000406</name>
</gene>
<dbReference type="SUPFAM" id="SSF88946">
    <property type="entry name" value="Sigma2 domain of RNA polymerase sigma factors"/>
    <property type="match status" value="1"/>
</dbReference>
<sequence>MDPDDDARVAALFVAGEQAALRVMYDRYGPLVFRIALAIVGSVPDAEDVTQDTFVSAWRGRSTFDPEAGSLPAWLVGIVRRRSVDQLRDIGRQRRAWNSVAQHFAAMDSSASVDNVVERTLVSDELARLPETQRRVLELAFYDGLTHTQIAAATGMPVGTVKSHVRRGLIRLRRRWEQDSAFA</sequence>